<feature type="compositionally biased region" description="Basic and acidic residues" evidence="2">
    <location>
        <begin position="256"/>
        <end position="265"/>
    </location>
</feature>
<accession>A0A4S2N3W6</accession>
<evidence type="ECO:0000256" key="1">
    <source>
        <dbReference type="ARBA" id="ARBA00009078"/>
    </source>
</evidence>
<dbReference type="AlphaFoldDB" id="A0A4S2N3W6"/>
<dbReference type="STRING" id="341454.A0A4S2N3W6"/>
<dbReference type="GO" id="GO:0005634">
    <property type="term" value="C:nucleus"/>
    <property type="evidence" value="ECO:0007669"/>
    <property type="project" value="TreeGrafter"/>
</dbReference>
<dbReference type="GO" id="GO:0042274">
    <property type="term" value="P:ribosomal small subunit biogenesis"/>
    <property type="evidence" value="ECO:0007669"/>
    <property type="project" value="InterPro"/>
</dbReference>
<evidence type="ECO:0000313" key="3">
    <source>
        <dbReference type="EMBL" id="TGZ83952.1"/>
    </source>
</evidence>
<feature type="compositionally biased region" description="Acidic residues" evidence="2">
    <location>
        <begin position="202"/>
        <end position="221"/>
    </location>
</feature>
<dbReference type="PANTHER" id="PTHR21531:SF0">
    <property type="entry name" value="PROTEIN LTV1 HOMOLOG"/>
    <property type="match status" value="1"/>
</dbReference>
<dbReference type="Proteomes" id="UP000298138">
    <property type="component" value="Unassembled WGS sequence"/>
</dbReference>
<dbReference type="GO" id="GO:0030688">
    <property type="term" value="C:preribosome, small subunit precursor"/>
    <property type="evidence" value="ECO:0007669"/>
    <property type="project" value="TreeGrafter"/>
</dbReference>
<evidence type="ECO:0000256" key="2">
    <source>
        <dbReference type="SAM" id="MobiDB-lite"/>
    </source>
</evidence>
<dbReference type="InterPro" id="IPR007307">
    <property type="entry name" value="Ltv1"/>
</dbReference>
<reference evidence="3 4" key="1">
    <citation type="submission" date="2019-04" db="EMBL/GenBank/DDBJ databases">
        <title>Comparative genomics and transcriptomics to analyze fruiting body development in filamentous ascomycetes.</title>
        <authorList>
            <consortium name="DOE Joint Genome Institute"/>
            <person name="Lutkenhaus R."/>
            <person name="Traeger S."/>
            <person name="Breuer J."/>
            <person name="Kuo A."/>
            <person name="Lipzen A."/>
            <person name="Pangilinan J."/>
            <person name="Dilworth D."/>
            <person name="Sandor L."/>
            <person name="Poggeler S."/>
            <person name="Barry K."/>
            <person name="Grigoriev I.V."/>
            <person name="Nowrousian M."/>
        </authorList>
    </citation>
    <scope>NUCLEOTIDE SEQUENCE [LARGE SCALE GENOMIC DNA]</scope>
    <source>
        <strain evidence="3 4">CBS 389.68</strain>
    </source>
</reference>
<dbReference type="PANTHER" id="PTHR21531">
    <property type="entry name" value="LOW-TEMPERATURE VIABILITY PROTEIN LTV1-RELATED"/>
    <property type="match status" value="1"/>
</dbReference>
<dbReference type="GO" id="GO:0005829">
    <property type="term" value="C:cytosol"/>
    <property type="evidence" value="ECO:0007669"/>
    <property type="project" value="TreeGrafter"/>
</dbReference>
<comment type="similarity">
    <text evidence="1">Belongs to the LTV1 family.</text>
</comment>
<gene>
    <name evidence="3" type="ORF">EX30DRAFT_361926</name>
</gene>
<feature type="compositionally biased region" description="Polar residues" evidence="2">
    <location>
        <begin position="310"/>
        <end position="319"/>
    </location>
</feature>
<protein>
    <submittedName>
        <fullName evidence="3">Low temperature viability protein</fullName>
    </submittedName>
</protein>
<feature type="compositionally biased region" description="Acidic residues" evidence="2">
    <location>
        <begin position="342"/>
        <end position="352"/>
    </location>
</feature>
<dbReference type="InParanoid" id="A0A4S2N3W6"/>
<name>A0A4S2N3W6_9PEZI</name>
<dbReference type="GO" id="GO:0000056">
    <property type="term" value="P:ribosomal small subunit export from nucleus"/>
    <property type="evidence" value="ECO:0007669"/>
    <property type="project" value="TreeGrafter"/>
</dbReference>
<feature type="region of interest" description="Disordered" evidence="2">
    <location>
        <begin position="197"/>
        <end position="319"/>
    </location>
</feature>
<feature type="compositionally biased region" description="Basic and acidic residues" evidence="2">
    <location>
        <begin position="240"/>
        <end position="249"/>
    </location>
</feature>
<proteinExistence type="inferred from homology"/>
<feature type="region of interest" description="Disordered" evidence="2">
    <location>
        <begin position="338"/>
        <end position="363"/>
    </location>
</feature>
<dbReference type="FunCoup" id="A0A4S2N3W6">
    <property type="interactions" value="436"/>
</dbReference>
<keyword evidence="4" id="KW-1185">Reference proteome</keyword>
<dbReference type="EMBL" id="ML220113">
    <property type="protein sequence ID" value="TGZ83952.1"/>
    <property type="molecule type" value="Genomic_DNA"/>
</dbReference>
<organism evidence="3 4">
    <name type="scientific">Ascodesmis nigricans</name>
    <dbReference type="NCBI Taxonomy" id="341454"/>
    <lineage>
        <taxon>Eukaryota</taxon>
        <taxon>Fungi</taxon>
        <taxon>Dikarya</taxon>
        <taxon>Ascomycota</taxon>
        <taxon>Pezizomycotina</taxon>
        <taxon>Pezizomycetes</taxon>
        <taxon>Pezizales</taxon>
        <taxon>Ascodesmidaceae</taxon>
        <taxon>Ascodesmis</taxon>
    </lineage>
</organism>
<dbReference type="Pfam" id="PF04180">
    <property type="entry name" value="LTV"/>
    <property type="match status" value="1"/>
</dbReference>
<sequence length="412" mass="46558">MAPPKKWIDKKSAQNFQLRYRSQNDPLIHDSSAADFVFAPVEAPNASKKGKTKNDLEGELDVSTIRPNEGEAANYGIYFDDSKYDYMQHLRDIGEGGNGVDAVFIEAKQSKQKGKKKMTLEEALIAEDEQKKKNDLLMPKELLPSEKLVKRTWQDQMDIPASLQGFQPDMDPRLREVLEALEDDAYVEEDEDLFGELAQGGEVDEDDFEDMFFDEEDEDGYASDATEKAPQQPSQTPVAGEEKNQESKTEPAGSEDWMKEYSKFAKDRKKSKKVDDDMSSMADTMSFGGLSSVGSTMSVSKRRRRREKSGTATSGYSMTSSSLFRTEGLTLLDDRFDKIEEMYNEDSEEEDRPDGPLPETRKDFDRILDEFLGQYNVVGSTPARARVKRGAQLTGMEQLDEIRKGLGKARIR</sequence>
<evidence type="ECO:0000313" key="4">
    <source>
        <dbReference type="Proteomes" id="UP000298138"/>
    </source>
</evidence>
<dbReference type="OrthoDB" id="5852896at2759"/>